<accession>A0ABR4F1X0</accession>
<evidence type="ECO:0000313" key="2">
    <source>
        <dbReference type="EMBL" id="KAL2288690.1"/>
    </source>
</evidence>
<sequence>MATTIYDSFNHALPSFQRLGTQVDASPKSSGTTTEACKPPRCGINIPVKHWTGLASRLCLDQHKDDLRSEYLSPFDNSMAFKSEADVVEASAMYLRNPVQFAYQLVHPHDICLKQLTKPQKDVTSASRVDIAYFSGKPNNENTPGNSSNVFAVMEYKRLDGLSRKQFKDRTVSNSIAYAQALRRFTLVNSRSSTEIVLKQATHYASKFVTPFVALCDYNTLILLVMNQVEGYDGGHYTYVTMVENSKDMRKAYLGFLLAARLHAQGNNDWRKNGAGEDLFVDVEDWEPRGATSPRQRSRMTKVMISPSFSSSSSKTRLNLKLPLPDTRDGHLAAASTRASDPKSGEK</sequence>
<keyword evidence="3" id="KW-1185">Reference proteome</keyword>
<gene>
    <name evidence="2" type="ORF">FJTKL_03380</name>
</gene>
<evidence type="ECO:0000313" key="3">
    <source>
        <dbReference type="Proteomes" id="UP001600888"/>
    </source>
</evidence>
<reference evidence="2 3" key="1">
    <citation type="submission" date="2024-03" db="EMBL/GenBank/DDBJ databases">
        <title>A high-quality draft genome sequence of Diaporthe vaccinii, a causative agent of upright dieback and viscid rot disease in cranberry plants.</title>
        <authorList>
            <person name="Sarrasin M."/>
            <person name="Lang B.F."/>
            <person name="Burger G."/>
        </authorList>
    </citation>
    <scope>NUCLEOTIDE SEQUENCE [LARGE SCALE GENOMIC DNA]</scope>
    <source>
        <strain evidence="2 3">IS7</strain>
    </source>
</reference>
<comment type="caution">
    <text evidence="2">The sequence shown here is derived from an EMBL/GenBank/DDBJ whole genome shotgun (WGS) entry which is preliminary data.</text>
</comment>
<protein>
    <submittedName>
        <fullName evidence="2">Uncharacterized protein</fullName>
    </submittedName>
</protein>
<evidence type="ECO:0000256" key="1">
    <source>
        <dbReference type="SAM" id="MobiDB-lite"/>
    </source>
</evidence>
<organism evidence="2 3">
    <name type="scientific">Diaporthe vaccinii</name>
    <dbReference type="NCBI Taxonomy" id="105482"/>
    <lineage>
        <taxon>Eukaryota</taxon>
        <taxon>Fungi</taxon>
        <taxon>Dikarya</taxon>
        <taxon>Ascomycota</taxon>
        <taxon>Pezizomycotina</taxon>
        <taxon>Sordariomycetes</taxon>
        <taxon>Sordariomycetidae</taxon>
        <taxon>Diaporthales</taxon>
        <taxon>Diaporthaceae</taxon>
        <taxon>Diaporthe</taxon>
        <taxon>Diaporthe eres species complex</taxon>
    </lineage>
</organism>
<dbReference type="EMBL" id="JBAWTH010000015">
    <property type="protein sequence ID" value="KAL2288690.1"/>
    <property type="molecule type" value="Genomic_DNA"/>
</dbReference>
<proteinExistence type="predicted"/>
<dbReference type="Proteomes" id="UP001600888">
    <property type="component" value="Unassembled WGS sequence"/>
</dbReference>
<name>A0ABR4F1X0_9PEZI</name>
<feature type="region of interest" description="Disordered" evidence="1">
    <location>
        <begin position="289"/>
        <end position="347"/>
    </location>
</feature>